<dbReference type="EMBL" id="AGNK02000219">
    <property type="status" value="NOT_ANNOTATED_CDS"/>
    <property type="molecule type" value="Genomic_DNA"/>
</dbReference>
<name>K3Z1R2_SETIT</name>
<sequence length="44" mass="4835">MDPVTPYCVHNSFPILSKRKTNISHANFGEQQKSSTISGNTGQN</sequence>
<protein>
    <submittedName>
        <fullName evidence="1">Uncharacterized protein</fullName>
    </submittedName>
</protein>
<dbReference type="InParanoid" id="K3Z1R2"/>
<dbReference type="HOGENOM" id="CLU_3225515_0_0_1"/>
<dbReference type="EnsemblPlants" id="KQL29338">
    <property type="protein sequence ID" value="KQL29338"/>
    <property type="gene ID" value="SETIT_020480mg"/>
</dbReference>
<proteinExistence type="predicted"/>
<evidence type="ECO:0000313" key="2">
    <source>
        <dbReference type="Proteomes" id="UP000004995"/>
    </source>
</evidence>
<dbReference type="Gramene" id="KQL29338">
    <property type="protein sequence ID" value="KQL29338"/>
    <property type="gene ID" value="SETIT_020480mg"/>
</dbReference>
<accession>K3Z1R2</accession>
<evidence type="ECO:0000313" key="1">
    <source>
        <dbReference type="EnsemblPlants" id="KQL29338"/>
    </source>
</evidence>
<dbReference type="Proteomes" id="UP000004995">
    <property type="component" value="Unassembled WGS sequence"/>
</dbReference>
<reference evidence="2" key="1">
    <citation type="journal article" date="2012" name="Nat. Biotechnol.">
        <title>Reference genome sequence of the model plant Setaria.</title>
        <authorList>
            <person name="Bennetzen J.L."/>
            <person name="Schmutz J."/>
            <person name="Wang H."/>
            <person name="Percifield R."/>
            <person name="Hawkins J."/>
            <person name="Pontaroli A.C."/>
            <person name="Estep M."/>
            <person name="Feng L."/>
            <person name="Vaughn J.N."/>
            <person name="Grimwood J."/>
            <person name="Jenkins J."/>
            <person name="Barry K."/>
            <person name="Lindquist E."/>
            <person name="Hellsten U."/>
            <person name="Deshpande S."/>
            <person name="Wang X."/>
            <person name="Wu X."/>
            <person name="Mitros T."/>
            <person name="Triplett J."/>
            <person name="Yang X."/>
            <person name="Ye C.Y."/>
            <person name="Mauro-Herrera M."/>
            <person name="Wang L."/>
            <person name="Li P."/>
            <person name="Sharma M."/>
            <person name="Sharma R."/>
            <person name="Ronald P.C."/>
            <person name="Panaud O."/>
            <person name="Kellogg E.A."/>
            <person name="Brutnell T.P."/>
            <person name="Doust A.N."/>
            <person name="Tuskan G.A."/>
            <person name="Rokhsar D."/>
            <person name="Devos K.M."/>
        </authorList>
    </citation>
    <scope>NUCLEOTIDE SEQUENCE [LARGE SCALE GENOMIC DNA]</scope>
    <source>
        <strain evidence="2">cv. Yugu1</strain>
    </source>
</reference>
<reference evidence="1" key="2">
    <citation type="submission" date="2018-08" db="UniProtKB">
        <authorList>
            <consortium name="EnsemblPlants"/>
        </authorList>
    </citation>
    <scope>IDENTIFICATION</scope>
    <source>
        <strain evidence="1">Yugu1</strain>
    </source>
</reference>
<keyword evidence="2" id="KW-1185">Reference proteome</keyword>
<dbReference type="AlphaFoldDB" id="K3Z1R2"/>
<organism evidence="1 2">
    <name type="scientific">Setaria italica</name>
    <name type="common">Foxtail millet</name>
    <name type="synonym">Panicum italicum</name>
    <dbReference type="NCBI Taxonomy" id="4555"/>
    <lineage>
        <taxon>Eukaryota</taxon>
        <taxon>Viridiplantae</taxon>
        <taxon>Streptophyta</taxon>
        <taxon>Embryophyta</taxon>
        <taxon>Tracheophyta</taxon>
        <taxon>Spermatophyta</taxon>
        <taxon>Magnoliopsida</taxon>
        <taxon>Liliopsida</taxon>
        <taxon>Poales</taxon>
        <taxon>Poaceae</taxon>
        <taxon>PACMAD clade</taxon>
        <taxon>Panicoideae</taxon>
        <taxon>Panicodae</taxon>
        <taxon>Paniceae</taxon>
        <taxon>Cenchrinae</taxon>
        <taxon>Setaria</taxon>
    </lineage>
</organism>